<dbReference type="EMBL" id="BJXA01000004">
    <property type="protein sequence ID" value="GEM36553.1"/>
    <property type="molecule type" value="Genomic_DNA"/>
</dbReference>
<sequence>MKRIVANSVVLGAIAVGTLIGAGQATAEQGLRLEPAGPAPAAPVGASDTGSATGLTKLLSTLSGSADCGIGGRPPTGSNFLC</sequence>
<gene>
    <name evidence="2" type="ORF">NN4_10720</name>
</gene>
<evidence type="ECO:0000313" key="2">
    <source>
        <dbReference type="EMBL" id="GEM36553.1"/>
    </source>
</evidence>
<name>A0A511M7D0_9NOCA</name>
<protein>
    <recommendedName>
        <fullName evidence="4">Chaplin domain-containing protein</fullName>
    </recommendedName>
</protein>
<keyword evidence="3" id="KW-1185">Reference proteome</keyword>
<organism evidence="2 3">
    <name type="scientific">Nocardia ninae NBRC 108245</name>
    <dbReference type="NCBI Taxonomy" id="1210091"/>
    <lineage>
        <taxon>Bacteria</taxon>
        <taxon>Bacillati</taxon>
        <taxon>Actinomycetota</taxon>
        <taxon>Actinomycetes</taxon>
        <taxon>Mycobacteriales</taxon>
        <taxon>Nocardiaceae</taxon>
        <taxon>Nocardia</taxon>
    </lineage>
</organism>
<evidence type="ECO:0008006" key="4">
    <source>
        <dbReference type="Google" id="ProtNLM"/>
    </source>
</evidence>
<proteinExistence type="predicted"/>
<reference evidence="2 3" key="1">
    <citation type="submission" date="2019-07" db="EMBL/GenBank/DDBJ databases">
        <title>Whole genome shotgun sequence of Nocardia ninae NBRC 108245.</title>
        <authorList>
            <person name="Hosoyama A."/>
            <person name="Uohara A."/>
            <person name="Ohji S."/>
            <person name="Ichikawa N."/>
        </authorList>
    </citation>
    <scope>NUCLEOTIDE SEQUENCE [LARGE SCALE GENOMIC DNA]</scope>
    <source>
        <strain evidence="2 3">NBRC 108245</strain>
    </source>
</reference>
<comment type="caution">
    <text evidence="2">The sequence shown here is derived from an EMBL/GenBank/DDBJ whole genome shotgun (WGS) entry which is preliminary data.</text>
</comment>
<feature type="signal peptide" evidence="1">
    <location>
        <begin position="1"/>
        <end position="27"/>
    </location>
</feature>
<dbReference type="Proteomes" id="UP000321424">
    <property type="component" value="Unassembled WGS sequence"/>
</dbReference>
<accession>A0A511M7D0</accession>
<feature type="chain" id="PRO_5021849231" description="Chaplin domain-containing protein" evidence="1">
    <location>
        <begin position="28"/>
        <end position="82"/>
    </location>
</feature>
<evidence type="ECO:0000313" key="3">
    <source>
        <dbReference type="Proteomes" id="UP000321424"/>
    </source>
</evidence>
<keyword evidence="1" id="KW-0732">Signal</keyword>
<evidence type="ECO:0000256" key="1">
    <source>
        <dbReference type="SAM" id="SignalP"/>
    </source>
</evidence>
<dbReference type="AlphaFoldDB" id="A0A511M7D0"/>